<feature type="transmembrane region" description="Helical" evidence="1">
    <location>
        <begin position="165"/>
        <end position="186"/>
    </location>
</feature>
<dbReference type="AlphaFoldDB" id="A0A2U1S5X3"/>
<organism evidence="2 3">
    <name type="scientific">Methanobrevibacter woesei</name>
    <dbReference type="NCBI Taxonomy" id="190976"/>
    <lineage>
        <taxon>Archaea</taxon>
        <taxon>Methanobacteriati</taxon>
        <taxon>Methanobacteriota</taxon>
        <taxon>Methanomada group</taxon>
        <taxon>Methanobacteria</taxon>
        <taxon>Methanobacteriales</taxon>
        <taxon>Methanobacteriaceae</taxon>
        <taxon>Methanobrevibacter</taxon>
    </lineage>
</organism>
<name>A0A2U1S5X3_9EURY</name>
<feature type="transmembrane region" description="Helical" evidence="1">
    <location>
        <begin position="381"/>
        <end position="399"/>
    </location>
</feature>
<keyword evidence="1" id="KW-0812">Transmembrane</keyword>
<gene>
    <name evidence="2" type="ORF">MBBWO_12900</name>
</gene>
<dbReference type="EMBL" id="MZGU01000006">
    <property type="protein sequence ID" value="PWB84977.1"/>
    <property type="molecule type" value="Genomic_DNA"/>
</dbReference>
<feature type="transmembrane region" description="Helical" evidence="1">
    <location>
        <begin position="131"/>
        <end position="159"/>
    </location>
</feature>
<evidence type="ECO:0000256" key="1">
    <source>
        <dbReference type="SAM" id="Phobius"/>
    </source>
</evidence>
<dbReference type="NCBIfam" id="TIGR04370">
    <property type="entry name" value="glyco_rpt_poly"/>
    <property type="match status" value="1"/>
</dbReference>
<feature type="transmembrane region" description="Helical" evidence="1">
    <location>
        <begin position="405"/>
        <end position="423"/>
    </location>
</feature>
<evidence type="ECO:0000313" key="3">
    <source>
        <dbReference type="Proteomes" id="UP000245577"/>
    </source>
</evidence>
<keyword evidence="1" id="KW-0472">Membrane</keyword>
<dbReference type="Proteomes" id="UP000245577">
    <property type="component" value="Unassembled WGS sequence"/>
</dbReference>
<evidence type="ECO:0000313" key="2">
    <source>
        <dbReference type="EMBL" id="PWB84977.1"/>
    </source>
</evidence>
<proteinExistence type="predicted"/>
<dbReference type="RefSeq" id="WP_116670075.1">
    <property type="nucleotide sequence ID" value="NZ_MZGU01000006.1"/>
</dbReference>
<evidence type="ECO:0008006" key="4">
    <source>
        <dbReference type="Google" id="ProtNLM"/>
    </source>
</evidence>
<feature type="transmembrane region" description="Helical" evidence="1">
    <location>
        <begin position="65"/>
        <end position="85"/>
    </location>
</feature>
<feature type="transmembrane region" description="Helical" evidence="1">
    <location>
        <begin position="207"/>
        <end position="240"/>
    </location>
</feature>
<keyword evidence="3" id="KW-1185">Reference proteome</keyword>
<keyword evidence="1" id="KW-1133">Transmembrane helix</keyword>
<protein>
    <recommendedName>
        <fullName evidence="4">Oligosaccharide repeat unit polymerase</fullName>
    </recommendedName>
</protein>
<dbReference type="InterPro" id="IPR002760">
    <property type="entry name" value="O_anti_polymase"/>
</dbReference>
<dbReference type="Pfam" id="PF01901">
    <property type="entry name" value="O_anti_polymase"/>
    <property type="match status" value="1"/>
</dbReference>
<reference evidence="2 3" key="1">
    <citation type="submission" date="2017-03" db="EMBL/GenBank/DDBJ databases">
        <title>Genome sequence of Methanobrevibacter wosei.</title>
        <authorList>
            <person name="Poehlein A."/>
            <person name="Seedorf H."/>
            <person name="Daniel R."/>
        </authorList>
    </citation>
    <scope>NUCLEOTIDE SEQUENCE [LARGE SCALE GENOMIC DNA]</scope>
    <source>
        <strain evidence="2 3">DSM 11979</strain>
    </source>
</reference>
<comment type="caution">
    <text evidence="2">The sequence shown here is derived from an EMBL/GenBank/DDBJ whole genome shotgun (WGS) entry which is preliminary data.</text>
</comment>
<feature type="transmembrane region" description="Helical" evidence="1">
    <location>
        <begin position="91"/>
        <end position="110"/>
    </location>
</feature>
<feature type="transmembrane region" description="Helical" evidence="1">
    <location>
        <begin position="246"/>
        <end position="266"/>
    </location>
</feature>
<dbReference type="OrthoDB" id="82276at2157"/>
<accession>A0A2U1S5X3</accession>
<sequence>MSYIYTKLTHIINRISDEFHRSLIFRVIFSILSFIENQWVNSYFKKLYPGENFLGFVKKNKILNTYIFSPLIVLVIFAAFLLLSLTPVSDSLVMTIIIAFIAFFIGAVIVPKFLLNKEFEKPLIDFNEKDIYSIGFCLILVAIVFFFISVASVGGIPILQPSIRYLLIPAFTMPVFLIIPGVCILAGVYLKYYQDGKITRSQARFRLLLLTAISCGFLLALGYRTPLLAVLLIMIIIGYYGNLLSMWEVVAGAILGVCAIIGIGYFRSVEEYTVTTATNPFYTLQSRADFTLHVLDHLNLIGGLTGATHGEMLASSIPGSELGPRMLVGKLIAWRTEVTVTPTLIGQMVADFGKIGVAIEMLILGSTLGIGFKIMRKTKNYFYISLYSLVLTYTILGVETGILDIQVLVYFIAAIFIYLVYIFRAHYAK</sequence>